<proteinExistence type="predicted"/>
<dbReference type="Pfam" id="PF13560">
    <property type="entry name" value="HTH_31"/>
    <property type="match status" value="1"/>
</dbReference>
<dbReference type="SUPFAM" id="SSF47413">
    <property type="entry name" value="lambda repressor-like DNA-binding domains"/>
    <property type="match status" value="1"/>
</dbReference>
<dbReference type="Proteomes" id="UP001165378">
    <property type="component" value="Unassembled WGS sequence"/>
</dbReference>
<evidence type="ECO:0000313" key="2">
    <source>
        <dbReference type="EMBL" id="MCF2531788.1"/>
    </source>
</evidence>
<dbReference type="CDD" id="cd00093">
    <property type="entry name" value="HTH_XRE"/>
    <property type="match status" value="1"/>
</dbReference>
<name>A0AA41Q591_9ACTN</name>
<dbReference type="PROSITE" id="PS50943">
    <property type="entry name" value="HTH_CROC1"/>
    <property type="match status" value="1"/>
</dbReference>
<feature type="domain" description="HTH cro/C1-type" evidence="1">
    <location>
        <begin position="1"/>
        <end position="52"/>
    </location>
</feature>
<accession>A0AA41Q591</accession>
<dbReference type="EMBL" id="JAKFHA010000026">
    <property type="protein sequence ID" value="MCF2531788.1"/>
    <property type="molecule type" value="Genomic_DNA"/>
</dbReference>
<reference evidence="2" key="1">
    <citation type="submission" date="2022-01" db="EMBL/GenBank/DDBJ databases">
        <title>Genome-Based Taxonomic Classification of the Phylum Actinobacteria.</title>
        <authorList>
            <person name="Gao Y."/>
        </authorList>
    </citation>
    <scope>NUCLEOTIDE SEQUENCE</scope>
    <source>
        <strain evidence="2">KLBMP 8922</strain>
    </source>
</reference>
<evidence type="ECO:0000259" key="1">
    <source>
        <dbReference type="PROSITE" id="PS50943"/>
    </source>
</evidence>
<evidence type="ECO:0000313" key="3">
    <source>
        <dbReference type="Proteomes" id="UP001165378"/>
    </source>
</evidence>
<dbReference type="Pfam" id="PF19054">
    <property type="entry name" value="DUF5753"/>
    <property type="match status" value="1"/>
</dbReference>
<dbReference type="InterPro" id="IPR001387">
    <property type="entry name" value="Cro/C1-type_HTH"/>
</dbReference>
<gene>
    <name evidence="2" type="ORF">LZ495_31855</name>
</gene>
<dbReference type="InterPro" id="IPR043917">
    <property type="entry name" value="DUF5753"/>
</dbReference>
<comment type="caution">
    <text evidence="2">The sequence shown here is derived from an EMBL/GenBank/DDBJ whole genome shotgun (WGS) entry which is preliminary data.</text>
</comment>
<sequence>MRESKGLLLEDAAAVLDCHIAKISRIELGHSGVRSAELKELLRTYGVTEDEWPGFLALAKTDRKRRWSRDLEDKLPTDFLDLIGLEADVSTLRIFHPSMVVGLFQTEDYATSVIQGGRVGPLDDERRTKVRVRLERQRVLTREVPLEVRAVLGEGALRQMVGGADVMRTQLLHLVEVAQMPTVTIQVLPFSAGAYPGGPLPFLIYGFPPPSGLEVVTLEYLTGHLYLENPDETDHFARVFEELRAVALSPLESQALMNDYTDRLTSS</sequence>
<dbReference type="GO" id="GO:0003677">
    <property type="term" value="F:DNA binding"/>
    <property type="evidence" value="ECO:0007669"/>
    <property type="project" value="InterPro"/>
</dbReference>
<protein>
    <submittedName>
        <fullName evidence="2">Helix-turn-helix transcriptional regulator</fullName>
    </submittedName>
</protein>
<dbReference type="InterPro" id="IPR010982">
    <property type="entry name" value="Lambda_DNA-bd_dom_sf"/>
</dbReference>
<keyword evidence="3" id="KW-1185">Reference proteome</keyword>
<dbReference type="AlphaFoldDB" id="A0AA41Q591"/>
<organism evidence="2 3">
    <name type="scientific">Yinghuangia soli</name>
    <dbReference type="NCBI Taxonomy" id="2908204"/>
    <lineage>
        <taxon>Bacteria</taxon>
        <taxon>Bacillati</taxon>
        <taxon>Actinomycetota</taxon>
        <taxon>Actinomycetes</taxon>
        <taxon>Kitasatosporales</taxon>
        <taxon>Streptomycetaceae</taxon>
        <taxon>Yinghuangia</taxon>
    </lineage>
</organism>